<name>A0A9J6EGU3_RHIMP</name>
<dbReference type="AlphaFoldDB" id="A0A9J6EGU3"/>
<dbReference type="SUPFAM" id="SSF53098">
    <property type="entry name" value="Ribonuclease H-like"/>
    <property type="match status" value="1"/>
</dbReference>
<dbReference type="InterPro" id="IPR025398">
    <property type="entry name" value="DUF4371"/>
</dbReference>
<evidence type="ECO:0000256" key="1">
    <source>
        <dbReference type="SAM" id="MobiDB-lite"/>
    </source>
</evidence>
<feature type="region of interest" description="Disordered" evidence="1">
    <location>
        <begin position="1"/>
        <end position="36"/>
    </location>
</feature>
<dbReference type="Pfam" id="PF14291">
    <property type="entry name" value="DUF4371"/>
    <property type="match status" value="1"/>
</dbReference>
<comment type="caution">
    <text evidence="3">The sequence shown here is derived from an EMBL/GenBank/DDBJ whole genome shotgun (WGS) entry which is preliminary data.</text>
</comment>
<accession>A0A9J6EGU3</accession>
<dbReference type="Pfam" id="PF05699">
    <property type="entry name" value="Dimer_Tnp_hAT"/>
    <property type="match status" value="1"/>
</dbReference>
<keyword evidence="4" id="KW-1185">Reference proteome</keyword>
<reference evidence="3" key="1">
    <citation type="journal article" date="2020" name="Cell">
        <title>Large-Scale Comparative Analyses of Tick Genomes Elucidate Their Genetic Diversity and Vector Capacities.</title>
        <authorList>
            <consortium name="Tick Genome and Microbiome Consortium (TIGMIC)"/>
            <person name="Jia N."/>
            <person name="Wang J."/>
            <person name="Shi W."/>
            <person name="Du L."/>
            <person name="Sun Y."/>
            <person name="Zhan W."/>
            <person name="Jiang J.F."/>
            <person name="Wang Q."/>
            <person name="Zhang B."/>
            <person name="Ji P."/>
            <person name="Bell-Sakyi L."/>
            <person name="Cui X.M."/>
            <person name="Yuan T.T."/>
            <person name="Jiang B.G."/>
            <person name="Yang W.F."/>
            <person name="Lam T.T."/>
            <person name="Chang Q.C."/>
            <person name="Ding S.J."/>
            <person name="Wang X.J."/>
            <person name="Zhu J.G."/>
            <person name="Ruan X.D."/>
            <person name="Zhao L."/>
            <person name="Wei J.T."/>
            <person name="Ye R.Z."/>
            <person name="Que T.C."/>
            <person name="Du C.H."/>
            <person name="Zhou Y.H."/>
            <person name="Cheng J.X."/>
            <person name="Dai P.F."/>
            <person name="Guo W.B."/>
            <person name="Han X.H."/>
            <person name="Huang E.J."/>
            <person name="Li L.F."/>
            <person name="Wei W."/>
            <person name="Gao Y.C."/>
            <person name="Liu J.Z."/>
            <person name="Shao H.Z."/>
            <person name="Wang X."/>
            <person name="Wang C.C."/>
            <person name="Yang T.C."/>
            <person name="Huo Q.B."/>
            <person name="Li W."/>
            <person name="Chen H.Y."/>
            <person name="Chen S.E."/>
            <person name="Zhou L.G."/>
            <person name="Ni X.B."/>
            <person name="Tian J.H."/>
            <person name="Sheng Y."/>
            <person name="Liu T."/>
            <person name="Pan Y.S."/>
            <person name="Xia L.Y."/>
            <person name="Li J."/>
            <person name="Zhao F."/>
            <person name="Cao W.C."/>
        </authorList>
    </citation>
    <scope>NUCLEOTIDE SEQUENCE</scope>
    <source>
        <strain evidence="3">Rmic-2018</strain>
    </source>
</reference>
<protein>
    <recommendedName>
        <fullName evidence="2">TTF-type domain-containing protein</fullName>
    </recommendedName>
</protein>
<organism evidence="3 4">
    <name type="scientific">Rhipicephalus microplus</name>
    <name type="common">Cattle tick</name>
    <name type="synonym">Boophilus microplus</name>
    <dbReference type="NCBI Taxonomy" id="6941"/>
    <lineage>
        <taxon>Eukaryota</taxon>
        <taxon>Metazoa</taxon>
        <taxon>Ecdysozoa</taxon>
        <taxon>Arthropoda</taxon>
        <taxon>Chelicerata</taxon>
        <taxon>Arachnida</taxon>
        <taxon>Acari</taxon>
        <taxon>Parasitiformes</taxon>
        <taxon>Ixodida</taxon>
        <taxon>Ixodoidea</taxon>
        <taxon>Ixodidae</taxon>
        <taxon>Rhipicephalinae</taxon>
        <taxon>Rhipicephalus</taxon>
        <taxon>Boophilus</taxon>
    </lineage>
</organism>
<dbReference type="GO" id="GO:0046983">
    <property type="term" value="F:protein dimerization activity"/>
    <property type="evidence" value="ECO:0007669"/>
    <property type="project" value="InterPro"/>
</dbReference>
<evidence type="ECO:0000259" key="2">
    <source>
        <dbReference type="SMART" id="SM00597"/>
    </source>
</evidence>
<dbReference type="PANTHER" id="PTHR45749:SF37">
    <property type="entry name" value="OS05G0311600 PROTEIN"/>
    <property type="match status" value="1"/>
</dbReference>
<dbReference type="InterPro" id="IPR012337">
    <property type="entry name" value="RNaseH-like_sf"/>
</dbReference>
<dbReference type="SMART" id="SM00597">
    <property type="entry name" value="ZnF_TTF"/>
    <property type="match status" value="1"/>
</dbReference>
<dbReference type="PANTHER" id="PTHR45749">
    <property type="match status" value="1"/>
</dbReference>
<reference evidence="3" key="2">
    <citation type="submission" date="2021-09" db="EMBL/GenBank/DDBJ databases">
        <authorList>
            <person name="Jia N."/>
            <person name="Wang J."/>
            <person name="Shi W."/>
            <person name="Du L."/>
            <person name="Sun Y."/>
            <person name="Zhan W."/>
            <person name="Jiang J."/>
            <person name="Wang Q."/>
            <person name="Zhang B."/>
            <person name="Ji P."/>
            <person name="Sakyi L.B."/>
            <person name="Cui X."/>
            <person name="Yuan T."/>
            <person name="Jiang B."/>
            <person name="Yang W."/>
            <person name="Lam T.T.-Y."/>
            <person name="Chang Q."/>
            <person name="Ding S."/>
            <person name="Wang X."/>
            <person name="Zhu J."/>
            <person name="Ruan X."/>
            <person name="Zhao L."/>
            <person name="Wei J."/>
            <person name="Que T."/>
            <person name="Du C."/>
            <person name="Cheng J."/>
            <person name="Dai P."/>
            <person name="Han X."/>
            <person name="Huang E."/>
            <person name="Gao Y."/>
            <person name="Liu J."/>
            <person name="Shao H."/>
            <person name="Ye R."/>
            <person name="Li L."/>
            <person name="Wei W."/>
            <person name="Wang X."/>
            <person name="Wang C."/>
            <person name="Huo Q."/>
            <person name="Li W."/>
            <person name="Guo W."/>
            <person name="Chen H."/>
            <person name="Chen S."/>
            <person name="Zhou L."/>
            <person name="Zhou L."/>
            <person name="Ni X."/>
            <person name="Tian J."/>
            <person name="Zhou Y."/>
            <person name="Sheng Y."/>
            <person name="Liu T."/>
            <person name="Pan Y."/>
            <person name="Xia L."/>
            <person name="Li J."/>
            <person name="Zhao F."/>
            <person name="Cao W."/>
        </authorList>
    </citation>
    <scope>NUCLEOTIDE SEQUENCE</scope>
    <source>
        <strain evidence="3">Rmic-2018</strain>
        <tissue evidence="3">Larvae</tissue>
    </source>
</reference>
<proteinExistence type="predicted"/>
<dbReference type="VEuPathDB" id="VectorBase:LOC119162203"/>
<dbReference type="Proteomes" id="UP000821866">
    <property type="component" value="Chromosome 2"/>
</dbReference>
<dbReference type="InterPro" id="IPR006580">
    <property type="entry name" value="Znf_TTF"/>
</dbReference>
<sequence length="826" mass="92966">MSQKRSIADFFSPSSKRAKQKAVSPELFASTAEDSETLQEQENAQCFVSIPLEETVRSIASDDACPSSSGHMDRECDDLSASCAARHQPDSATEFTASDADVDHAGQLDISKFKTEQPTQPILNPFPSKKYGKLSRSFNSNWYRLFPWLEYSAQADAAFCFPCRMFSTGDNEKSAFVNGGYSNWKNALERDGGFRKHENSLVHKTCQASWVSFTQMKAGGQSRSVATHLSDAYSREVQENRLYIARVADILRFTAVQGISQRGHDESARSENKGNFVELLNLFAKYDDIIGKKLNGGAANAKYVHHSIQDQILEILSHITLTSIKEEMKSSQCFALIVDETKDLSKTEQLSVVVRYYLNGAVFERFLGFRNAEQLDAKSLLSYVKETLNRCGIDSQLCIAQTYDGASVMSGTSRGVQALFRQEVPQAVYVHCMNHRLNLVIVDVCKAIKPVRDFFSLLESLYVFLSRSAVHSLYVDVQKRLSLPVTELQRLSDTRWACQITACTAAMKSFPAILVCLSEVIATNSRRATEAGGLLEQMNFSFLFHLRLFTKLLSRLKVFSDILQSKDCNLSQACLMAHTVIDELSEIRNSQSAFGTVWEQTCTISEENGVPQREKQRTKRLPLHLEQFVLSEGRPVEEESPDSKETFRVKVFLPVLDHLIVELTRRFAENNDVLCGVSALHPQSENFMDVSLLKPFAEHYACDINSVEVECKLVIKLLQRIEAERKCKIETLLQLVTVLEEYKLAFHELHKLSVIAVTIPASSSSCERTFSCLRRLKTYLRSKMTNNRLSDLAVLAVGRSLANKIDLQSVVDMFDAAHNNRPIRLH</sequence>
<feature type="domain" description="TTF-type" evidence="2">
    <location>
        <begin position="134"/>
        <end position="222"/>
    </location>
</feature>
<gene>
    <name evidence="3" type="ORF">HPB51_013506</name>
</gene>
<evidence type="ECO:0000313" key="3">
    <source>
        <dbReference type="EMBL" id="KAH8033522.1"/>
    </source>
</evidence>
<dbReference type="EMBL" id="JABSTU010000004">
    <property type="protein sequence ID" value="KAH8033522.1"/>
    <property type="molecule type" value="Genomic_DNA"/>
</dbReference>
<evidence type="ECO:0000313" key="4">
    <source>
        <dbReference type="Proteomes" id="UP000821866"/>
    </source>
</evidence>
<dbReference type="InterPro" id="IPR008906">
    <property type="entry name" value="HATC_C_dom"/>
</dbReference>